<comment type="caution">
    <text evidence="3">The sequence shown here is derived from an EMBL/GenBank/DDBJ whole genome shotgun (WGS) entry which is preliminary data.</text>
</comment>
<evidence type="ECO:0000259" key="2">
    <source>
        <dbReference type="Pfam" id="PF12849"/>
    </source>
</evidence>
<dbReference type="InterPro" id="IPR050811">
    <property type="entry name" value="Phosphate_ABC_transporter"/>
</dbReference>
<dbReference type="PANTHER" id="PTHR30570:SF6">
    <property type="entry name" value="PHOSPHATE-BINDING PROTEIN PSTS"/>
    <property type="match status" value="1"/>
</dbReference>
<dbReference type="Gene3D" id="3.40.190.10">
    <property type="entry name" value="Periplasmic binding protein-like II"/>
    <property type="match status" value="2"/>
</dbReference>
<proteinExistence type="predicted"/>
<accession>A0ABQ5PZL0</accession>
<dbReference type="EMBL" id="BSDC01000002">
    <property type="protein sequence ID" value="GLH67560.1"/>
    <property type="molecule type" value="Genomic_DNA"/>
</dbReference>
<keyword evidence="4" id="KW-1185">Reference proteome</keyword>
<reference evidence="3" key="1">
    <citation type="journal article" date="2023" name="Antonie Van Leeuwenhoek">
        <title>Mesoterricola silvestris gen. nov., sp. nov., Mesoterricola sediminis sp. nov., Geothrix oryzae sp. nov., Geothrix edaphica sp. nov., Geothrix rubra sp. nov., and Geothrix limicola sp. nov., six novel members of Acidobacteriota isolated from soils.</title>
        <authorList>
            <person name="Itoh H."/>
            <person name="Sugisawa Y."/>
            <person name="Mise K."/>
            <person name="Xu Z."/>
            <person name="Kuniyasu M."/>
            <person name="Ushijima N."/>
            <person name="Kawano K."/>
            <person name="Kobayashi E."/>
            <person name="Shiratori Y."/>
            <person name="Masuda Y."/>
            <person name="Senoo K."/>
        </authorList>
    </citation>
    <scope>NUCLEOTIDE SEQUENCE</scope>
    <source>
        <strain evidence="3">Red802</strain>
    </source>
</reference>
<dbReference type="SUPFAM" id="SSF53850">
    <property type="entry name" value="Periplasmic binding protein-like II"/>
    <property type="match status" value="1"/>
</dbReference>
<sequence length="326" mass="35879">MRPLLFALVASTLLLGQGIPQYAPKVDPGLPAYVPVQGVNTVIESLGADSLTDVWEEWKAGFKVLQPQAQFKVTNGLSTTAVKALLDNTAPMIHLARELTLEEHQAFEKKFGYTPTKLVVCYDAFIVFVNAGNPIKDIGMDQLDAAFSTTHNAGYRRDMPVDTWGDLGVRGDFARRPIHPYMRAEGTASRSAIRDLVLLKGKYKPTVHDEVDWPSIAEAVMTDANGIGIATLSNWLARNKTLAVTPLQAKDPVPPTQENVVSGKYPLARTYYFYVNRAPGKPLAPAILEFLQYLLSRQGQTAVAQASLYPVPADIAQLYRKRLRAN</sequence>
<evidence type="ECO:0000256" key="1">
    <source>
        <dbReference type="ARBA" id="ARBA00022729"/>
    </source>
</evidence>
<feature type="domain" description="PBP" evidence="2">
    <location>
        <begin position="42"/>
        <end position="297"/>
    </location>
</feature>
<organism evidence="3 4">
    <name type="scientific">Geothrix edaphica</name>
    <dbReference type="NCBI Taxonomy" id="2927976"/>
    <lineage>
        <taxon>Bacteria</taxon>
        <taxon>Pseudomonadati</taxon>
        <taxon>Acidobacteriota</taxon>
        <taxon>Holophagae</taxon>
        <taxon>Holophagales</taxon>
        <taxon>Holophagaceae</taxon>
        <taxon>Geothrix</taxon>
    </lineage>
</organism>
<keyword evidence="1" id="KW-0732">Signal</keyword>
<dbReference type="RefSeq" id="WP_285608787.1">
    <property type="nucleotide sequence ID" value="NZ_BSDC01000002.1"/>
</dbReference>
<protein>
    <submittedName>
        <fullName evidence="3">Phosphate-binding protein PstS</fullName>
    </submittedName>
</protein>
<dbReference type="Proteomes" id="UP001165044">
    <property type="component" value="Unassembled WGS sequence"/>
</dbReference>
<evidence type="ECO:0000313" key="4">
    <source>
        <dbReference type="Proteomes" id="UP001165044"/>
    </source>
</evidence>
<gene>
    <name evidence="3" type="primary">pstS_2</name>
    <name evidence="3" type="ORF">GETHED_19240</name>
</gene>
<evidence type="ECO:0000313" key="3">
    <source>
        <dbReference type="EMBL" id="GLH67560.1"/>
    </source>
</evidence>
<dbReference type="PANTHER" id="PTHR30570">
    <property type="entry name" value="PERIPLASMIC PHOSPHATE BINDING COMPONENT OF PHOSPHATE ABC TRANSPORTER"/>
    <property type="match status" value="1"/>
</dbReference>
<dbReference type="InterPro" id="IPR024370">
    <property type="entry name" value="PBP_domain"/>
</dbReference>
<name>A0ABQ5PZL0_9BACT</name>
<dbReference type="Pfam" id="PF12849">
    <property type="entry name" value="PBP_like_2"/>
    <property type="match status" value="1"/>
</dbReference>